<name>A0A7W3IXS1_9ACTN</name>
<dbReference type="RefSeq" id="WP_182536888.1">
    <property type="nucleotide sequence ID" value="NZ_JACGXA010000001.1"/>
</dbReference>
<evidence type="ECO:0000313" key="2">
    <source>
        <dbReference type="Proteomes" id="UP000580910"/>
    </source>
</evidence>
<accession>A0A7W3IXS1</accession>
<proteinExistence type="predicted"/>
<organism evidence="1 2">
    <name type="scientific">Nocardioides ginsengisegetis</name>
    <dbReference type="NCBI Taxonomy" id="661491"/>
    <lineage>
        <taxon>Bacteria</taxon>
        <taxon>Bacillati</taxon>
        <taxon>Actinomycetota</taxon>
        <taxon>Actinomycetes</taxon>
        <taxon>Propionibacteriales</taxon>
        <taxon>Nocardioidaceae</taxon>
        <taxon>Nocardioides</taxon>
    </lineage>
</organism>
<dbReference type="EMBL" id="JACGXA010000001">
    <property type="protein sequence ID" value="MBA8802434.1"/>
    <property type="molecule type" value="Genomic_DNA"/>
</dbReference>
<evidence type="ECO:0008006" key="3">
    <source>
        <dbReference type="Google" id="ProtNLM"/>
    </source>
</evidence>
<evidence type="ECO:0000313" key="1">
    <source>
        <dbReference type="EMBL" id="MBA8802434.1"/>
    </source>
</evidence>
<keyword evidence="2" id="KW-1185">Reference proteome</keyword>
<gene>
    <name evidence="1" type="ORF">FB382_000725</name>
</gene>
<sequence>MDTLDVLRSSVLHTHESLAQRYDEASAMLSTPGQPRKGLEPIDTFLSIASKHLSAVDAVLLAQVRKHVPQGAQLVHDYLHAARELELALAHVKAREYGSVFQAGRAWSSVWGEVEHALAEHRHHEFVLVEMLAAHLTRAELDELAERLHQAEKGAPSRPHPYAPHTGISGRLARRVLHAADSFWDAAEGRMVPEPERPPHKDPGLFAQYLLADPRFDEEEVARQRLEARQRRARPA</sequence>
<comment type="caution">
    <text evidence="1">The sequence shown here is derived from an EMBL/GenBank/DDBJ whole genome shotgun (WGS) entry which is preliminary data.</text>
</comment>
<reference evidence="1 2" key="1">
    <citation type="submission" date="2020-07" db="EMBL/GenBank/DDBJ databases">
        <title>Sequencing the genomes of 1000 actinobacteria strains.</title>
        <authorList>
            <person name="Klenk H.-P."/>
        </authorList>
    </citation>
    <scope>NUCLEOTIDE SEQUENCE [LARGE SCALE GENOMIC DNA]</scope>
    <source>
        <strain evidence="1 2">DSM 21349</strain>
    </source>
</reference>
<protein>
    <recommendedName>
        <fullName evidence="3">Hemerythrin HHE cation binding domain-containing protein</fullName>
    </recommendedName>
</protein>
<dbReference type="Proteomes" id="UP000580910">
    <property type="component" value="Unassembled WGS sequence"/>
</dbReference>
<dbReference type="AlphaFoldDB" id="A0A7W3IXS1"/>